<dbReference type="Gene3D" id="3.90.120.10">
    <property type="entry name" value="DNA Methylase, subunit A, domain 2"/>
    <property type="match status" value="1"/>
</dbReference>
<evidence type="ECO:0000256" key="8">
    <source>
        <dbReference type="RuleBase" id="RU000417"/>
    </source>
</evidence>
<dbReference type="PROSITE" id="PS51679">
    <property type="entry name" value="SAM_MT_C5"/>
    <property type="match status" value="1"/>
</dbReference>
<dbReference type="GO" id="GO:0008168">
    <property type="term" value="F:methyltransferase activity"/>
    <property type="evidence" value="ECO:0007669"/>
    <property type="project" value="UniProtKB-KW"/>
</dbReference>
<dbReference type="InterPro" id="IPR050390">
    <property type="entry name" value="C5-Methyltransferase"/>
</dbReference>
<evidence type="ECO:0000313" key="9">
    <source>
        <dbReference type="EMBL" id="GAA4241658.1"/>
    </source>
</evidence>
<dbReference type="EMBL" id="BAABCB010000007">
    <property type="protein sequence ID" value="GAA4241658.1"/>
    <property type="molecule type" value="Genomic_DNA"/>
</dbReference>
<evidence type="ECO:0000256" key="6">
    <source>
        <dbReference type="PROSITE-ProRule" id="PRU01016"/>
    </source>
</evidence>
<feature type="active site" evidence="6">
    <location>
        <position position="120"/>
    </location>
</feature>
<comment type="catalytic activity">
    <reaction evidence="5 8">
        <text>a 2'-deoxycytidine in DNA + S-adenosyl-L-methionine = a 5-methyl-2'-deoxycytidine in DNA + S-adenosyl-L-homocysteine + H(+)</text>
        <dbReference type="Rhea" id="RHEA:13681"/>
        <dbReference type="Rhea" id="RHEA-COMP:11369"/>
        <dbReference type="Rhea" id="RHEA-COMP:11370"/>
        <dbReference type="ChEBI" id="CHEBI:15378"/>
        <dbReference type="ChEBI" id="CHEBI:57856"/>
        <dbReference type="ChEBI" id="CHEBI:59789"/>
        <dbReference type="ChEBI" id="CHEBI:85452"/>
        <dbReference type="ChEBI" id="CHEBI:85454"/>
        <dbReference type="EC" id="2.1.1.37"/>
    </reaction>
</comment>
<dbReference type="RefSeq" id="WP_344712887.1">
    <property type="nucleotide sequence ID" value="NZ_BAABCB010000007.1"/>
</dbReference>
<dbReference type="InterPro" id="IPR001525">
    <property type="entry name" value="C5_MeTfrase"/>
</dbReference>
<dbReference type="NCBIfam" id="TIGR00675">
    <property type="entry name" value="dcm"/>
    <property type="match status" value="1"/>
</dbReference>
<evidence type="ECO:0000313" key="10">
    <source>
        <dbReference type="Proteomes" id="UP001501682"/>
    </source>
</evidence>
<comment type="caution">
    <text evidence="9">The sequence shown here is derived from an EMBL/GenBank/DDBJ whole genome shotgun (WGS) entry which is preliminary data.</text>
</comment>
<evidence type="ECO:0000256" key="5">
    <source>
        <dbReference type="ARBA" id="ARBA00047422"/>
    </source>
</evidence>
<dbReference type="GO" id="GO:0032259">
    <property type="term" value="P:methylation"/>
    <property type="evidence" value="ECO:0007669"/>
    <property type="project" value="UniProtKB-KW"/>
</dbReference>
<dbReference type="InterPro" id="IPR031303">
    <property type="entry name" value="C5_meth_CS"/>
</dbReference>
<reference evidence="10" key="1">
    <citation type="journal article" date="2019" name="Int. J. Syst. Evol. Microbiol.">
        <title>The Global Catalogue of Microorganisms (GCM) 10K type strain sequencing project: providing services to taxonomists for standard genome sequencing and annotation.</title>
        <authorList>
            <consortium name="The Broad Institute Genomics Platform"/>
            <consortium name="The Broad Institute Genome Sequencing Center for Infectious Disease"/>
            <person name="Wu L."/>
            <person name="Ma J."/>
        </authorList>
    </citation>
    <scope>NUCLEOTIDE SEQUENCE [LARGE SCALE GENOMIC DNA]</scope>
    <source>
        <strain evidence="10">JCM 17633</strain>
    </source>
</reference>
<keyword evidence="10" id="KW-1185">Reference proteome</keyword>
<proteinExistence type="inferred from homology"/>
<comment type="similarity">
    <text evidence="6 7">Belongs to the class I-like SAM-binding methyltransferase superfamily. C5-methyltransferase family.</text>
</comment>
<organism evidence="9 10">
    <name type="scientific">Winogradskyella damuponensis</name>
    <dbReference type="NCBI Taxonomy" id="943939"/>
    <lineage>
        <taxon>Bacteria</taxon>
        <taxon>Pseudomonadati</taxon>
        <taxon>Bacteroidota</taxon>
        <taxon>Flavobacteriia</taxon>
        <taxon>Flavobacteriales</taxon>
        <taxon>Flavobacteriaceae</taxon>
        <taxon>Winogradskyella</taxon>
    </lineage>
</organism>
<dbReference type="InterPro" id="IPR018117">
    <property type="entry name" value="C5_DNA_meth_AS"/>
</dbReference>
<name>A0ABP8CPH1_9FLAO</name>
<accession>A0ABP8CPH1</accession>
<dbReference type="PANTHER" id="PTHR10629:SF52">
    <property type="entry name" value="DNA (CYTOSINE-5)-METHYLTRANSFERASE 1"/>
    <property type="match status" value="1"/>
</dbReference>
<keyword evidence="4" id="KW-0680">Restriction system</keyword>
<evidence type="ECO:0000256" key="2">
    <source>
        <dbReference type="ARBA" id="ARBA00022679"/>
    </source>
</evidence>
<dbReference type="PROSITE" id="PS00094">
    <property type="entry name" value="C5_MTASE_1"/>
    <property type="match status" value="1"/>
</dbReference>
<dbReference type="SUPFAM" id="SSF53335">
    <property type="entry name" value="S-adenosyl-L-methionine-dependent methyltransferases"/>
    <property type="match status" value="1"/>
</dbReference>
<sequence length="428" mass="48918">MKKKTNKITFIDLFAGCGGLSEGFLQSGRFDALAHVEWDLPMVNTLRNRLKNKWKHSNEDANKRVIHFDIQKVKELIYGEWEEETIKSYGGANDKLVIDSGLMGLVGGNKVDLIIGGPPCQAYSIAGRAQNNLSMQNDYRNYLFESFISVVHTFQPKLFVFENVPGMLSAKPGGKLVTERVYESFKEHNYEILEPKNLKSSILTSSDFGVPQERNRVIIIGIRKDLKTESLNLETIYSEINKQKRGNKKSVFDAIGHLPKFKPLNKINIVNGRRVSHAPMKYNDASVRNHIPRFHNERDIKIFREWISNNMNKCSTNERIKFYNDMLGKDSKHGKYRNLEWDMPSKTIVAHLQKDGLLFIHPDANQARSITVKEAALIQSFPDDFEFIETMGYNYKMIGNAVPPLMAKKIAIAIAEVIQDSCLNKKFN</sequence>
<keyword evidence="3 6" id="KW-0949">S-adenosyl-L-methionine</keyword>
<evidence type="ECO:0000256" key="4">
    <source>
        <dbReference type="ARBA" id="ARBA00022747"/>
    </source>
</evidence>
<dbReference type="PRINTS" id="PR00105">
    <property type="entry name" value="C5METTRFRASE"/>
</dbReference>
<dbReference type="Pfam" id="PF00145">
    <property type="entry name" value="DNA_methylase"/>
    <property type="match status" value="2"/>
</dbReference>
<dbReference type="Proteomes" id="UP001501682">
    <property type="component" value="Unassembled WGS sequence"/>
</dbReference>
<protein>
    <recommendedName>
        <fullName evidence="8">Cytosine-specific methyltransferase</fullName>
        <ecNumber evidence="8">2.1.1.37</ecNumber>
    </recommendedName>
</protein>
<evidence type="ECO:0000256" key="1">
    <source>
        <dbReference type="ARBA" id="ARBA00022603"/>
    </source>
</evidence>
<keyword evidence="1 6" id="KW-0489">Methyltransferase</keyword>
<dbReference type="PANTHER" id="PTHR10629">
    <property type="entry name" value="CYTOSINE-SPECIFIC METHYLTRANSFERASE"/>
    <property type="match status" value="1"/>
</dbReference>
<dbReference type="InterPro" id="IPR029063">
    <property type="entry name" value="SAM-dependent_MTases_sf"/>
</dbReference>
<evidence type="ECO:0000256" key="7">
    <source>
        <dbReference type="RuleBase" id="RU000416"/>
    </source>
</evidence>
<gene>
    <name evidence="9" type="ORF">GCM10022292_08960</name>
</gene>
<dbReference type="Gene3D" id="3.40.50.150">
    <property type="entry name" value="Vaccinia Virus protein VP39"/>
    <property type="match status" value="1"/>
</dbReference>
<dbReference type="EC" id="2.1.1.37" evidence="8"/>
<dbReference type="PROSITE" id="PS00095">
    <property type="entry name" value="C5_MTASE_2"/>
    <property type="match status" value="1"/>
</dbReference>
<keyword evidence="2 6" id="KW-0808">Transferase</keyword>
<evidence type="ECO:0000256" key="3">
    <source>
        <dbReference type="ARBA" id="ARBA00022691"/>
    </source>
</evidence>